<dbReference type="Gene3D" id="2.40.30.10">
    <property type="entry name" value="Translation factors"/>
    <property type="match status" value="1"/>
</dbReference>
<gene>
    <name evidence="2" type="ORF">QBA37_34990</name>
</gene>
<dbReference type="EMBL" id="JARUMK010000002">
    <property type="protein sequence ID" value="MEH0564379.1"/>
    <property type="molecule type" value="Genomic_DNA"/>
</dbReference>
<evidence type="ECO:0000313" key="2">
    <source>
        <dbReference type="EMBL" id="MEH0564379.1"/>
    </source>
</evidence>
<dbReference type="CDD" id="cd06193">
    <property type="entry name" value="siderophore_interacting"/>
    <property type="match status" value="1"/>
</dbReference>
<dbReference type="InterPro" id="IPR039374">
    <property type="entry name" value="SIP_fam"/>
</dbReference>
<accession>A0ABU8AEB8</accession>
<comment type="caution">
    <text evidence="2">The sequence shown here is derived from an EMBL/GenBank/DDBJ whole genome shotgun (WGS) entry which is preliminary data.</text>
</comment>
<dbReference type="PANTHER" id="PTHR30157:SF0">
    <property type="entry name" value="NADPH-DEPENDENT FERRIC-CHELATE REDUCTASE"/>
    <property type="match status" value="1"/>
</dbReference>
<keyword evidence="3" id="KW-1185">Reference proteome</keyword>
<dbReference type="InterPro" id="IPR017927">
    <property type="entry name" value="FAD-bd_FR_type"/>
</dbReference>
<feature type="domain" description="FAD-binding FR-type" evidence="1">
    <location>
        <begin position="1"/>
        <end position="139"/>
    </location>
</feature>
<dbReference type="Proteomes" id="UP001382181">
    <property type="component" value="Unassembled WGS sequence"/>
</dbReference>
<protein>
    <submittedName>
        <fullName evidence="2">Siderophore-interacting protein</fullName>
    </submittedName>
</protein>
<name>A0ABU8AEB8_9ACTN</name>
<dbReference type="Pfam" id="PF08021">
    <property type="entry name" value="FAD_binding_9"/>
    <property type="match status" value="1"/>
</dbReference>
<dbReference type="InterPro" id="IPR013113">
    <property type="entry name" value="SIP_FAD-bd"/>
</dbReference>
<reference evidence="2 3" key="1">
    <citation type="submission" date="2023-04" db="EMBL/GenBank/DDBJ databases">
        <title>Genomic diversity of scab-causing Streptomyces spp. in the province of Quebec, Canada.</title>
        <authorList>
            <person name="Biessy A."/>
            <person name="Cadieux M."/>
            <person name="Ciotola M."/>
            <person name="Filion M."/>
        </authorList>
    </citation>
    <scope>NUCLEOTIDE SEQUENCE [LARGE SCALE GENOMIC DNA]</scope>
    <source>
        <strain evidence="2 3">B21-103</strain>
    </source>
</reference>
<dbReference type="InterPro" id="IPR007037">
    <property type="entry name" value="SIP_rossman_dom"/>
</dbReference>
<dbReference type="Gene3D" id="3.40.50.80">
    <property type="entry name" value="Nucleotide-binding domain of ferredoxin-NADP reductase (FNR) module"/>
    <property type="match status" value="1"/>
</dbReference>
<evidence type="ECO:0000313" key="3">
    <source>
        <dbReference type="Proteomes" id="UP001382181"/>
    </source>
</evidence>
<organism evidence="2 3">
    <name type="scientific">Streptomyces silvae</name>
    <dbReference type="NCBI Taxonomy" id="2803812"/>
    <lineage>
        <taxon>Bacteria</taxon>
        <taxon>Bacillati</taxon>
        <taxon>Actinomycetota</taxon>
        <taxon>Actinomycetes</taxon>
        <taxon>Kitasatosporales</taxon>
        <taxon>Streptomycetaceae</taxon>
        <taxon>Streptomyces</taxon>
    </lineage>
</organism>
<dbReference type="InterPro" id="IPR039261">
    <property type="entry name" value="FNR_nucleotide-bd"/>
</dbReference>
<proteinExistence type="predicted"/>
<dbReference type="PROSITE" id="PS51384">
    <property type="entry name" value="FAD_FR"/>
    <property type="match status" value="1"/>
</dbReference>
<dbReference type="PANTHER" id="PTHR30157">
    <property type="entry name" value="FERRIC REDUCTASE, NADPH-DEPENDENT"/>
    <property type="match status" value="1"/>
</dbReference>
<sequence length="260" mass="27982">MLSLTVQGTQQPSPHFMTVTLGGEDVQHLQRSGFDQAGRLFFADPDDDAAKVFLPTSERWILQLTLQGGKQRPRVRTYSIRRFRPEASAFDIEISLHADEGPGAAGPGTRWAQAVEPGTRVAFLDEGHSYAPAPGMAWQLLVGDESALPAIVAILEQSAAELPAEVFLEVPSSEDIRNDITAPPGSIVHWLPRTDAGAKPGALALDAVKQARLPDGPFYAWTAGESSLATGVRRHLVGERGVAKSDISFRGYFSDGRASL</sequence>
<dbReference type="Pfam" id="PF04954">
    <property type="entry name" value="SIP"/>
    <property type="match status" value="1"/>
</dbReference>
<evidence type="ECO:0000259" key="1">
    <source>
        <dbReference type="PROSITE" id="PS51384"/>
    </source>
</evidence>